<proteinExistence type="predicted"/>
<keyword evidence="1" id="KW-0732">Signal</keyword>
<feature type="signal peptide" evidence="1">
    <location>
        <begin position="1"/>
        <end position="20"/>
    </location>
</feature>
<name>A0AAP3DGX4_BRELA</name>
<feature type="chain" id="PRO_5042967155" description="Phosphatase" evidence="1">
    <location>
        <begin position="21"/>
        <end position="42"/>
    </location>
</feature>
<sequence>MKKRLAILSLSVMMTLGLLSANLHPVQENTGYIKQMSDQIGA</sequence>
<evidence type="ECO:0008006" key="4">
    <source>
        <dbReference type="Google" id="ProtNLM"/>
    </source>
</evidence>
<reference evidence="2" key="1">
    <citation type="submission" date="2022-09" db="EMBL/GenBank/DDBJ databases">
        <title>Genome analysis and characterization of larvicidal activity of Brevibacillus strains.</title>
        <authorList>
            <person name="Patrusheva E.V."/>
            <person name="Izotova A.O."/>
            <person name="Toshchakov S.V."/>
            <person name="Sineoky S.P."/>
        </authorList>
    </citation>
    <scope>NUCLEOTIDE SEQUENCE</scope>
    <source>
        <strain evidence="2">VKPM_B-13247</strain>
    </source>
</reference>
<dbReference type="RefSeq" id="WP_018673560.1">
    <property type="nucleotide sequence ID" value="NZ_CP136163.1"/>
</dbReference>
<evidence type="ECO:0000256" key="1">
    <source>
        <dbReference type="SAM" id="SignalP"/>
    </source>
</evidence>
<evidence type="ECO:0000313" key="3">
    <source>
        <dbReference type="Proteomes" id="UP001077662"/>
    </source>
</evidence>
<dbReference type="AlphaFoldDB" id="A0AAP3DGX4"/>
<dbReference type="EMBL" id="JAPTNE010000015">
    <property type="protein sequence ID" value="MCZ0807757.1"/>
    <property type="molecule type" value="Genomic_DNA"/>
</dbReference>
<dbReference type="GeneID" id="74354450"/>
<dbReference type="Proteomes" id="UP001077662">
    <property type="component" value="Unassembled WGS sequence"/>
</dbReference>
<accession>A0AAP3DGX4</accession>
<organism evidence="2 3">
    <name type="scientific">Brevibacillus laterosporus</name>
    <name type="common">Bacillus laterosporus</name>
    <dbReference type="NCBI Taxonomy" id="1465"/>
    <lineage>
        <taxon>Bacteria</taxon>
        <taxon>Bacillati</taxon>
        <taxon>Bacillota</taxon>
        <taxon>Bacilli</taxon>
        <taxon>Bacillales</taxon>
        <taxon>Paenibacillaceae</taxon>
        <taxon>Brevibacillus</taxon>
    </lineage>
</organism>
<protein>
    <recommendedName>
        <fullName evidence="4">Phosphatase</fullName>
    </recommendedName>
</protein>
<comment type="caution">
    <text evidence="2">The sequence shown here is derived from an EMBL/GenBank/DDBJ whole genome shotgun (WGS) entry which is preliminary data.</text>
</comment>
<gene>
    <name evidence="2" type="ORF">O0554_12675</name>
</gene>
<evidence type="ECO:0000313" key="2">
    <source>
        <dbReference type="EMBL" id="MCZ0807757.1"/>
    </source>
</evidence>